<comment type="cofactor">
    <cofactor evidence="1">
        <name>Zn(2+)</name>
        <dbReference type="ChEBI" id="CHEBI:29105"/>
    </cofactor>
</comment>
<name>A0A4U0YYY2_9RHOB</name>
<evidence type="ECO:0000256" key="4">
    <source>
        <dbReference type="ARBA" id="ARBA00022801"/>
    </source>
</evidence>
<dbReference type="RefSeq" id="WP_136793724.1">
    <property type="nucleotide sequence ID" value="NZ_SWAU01000203.1"/>
</dbReference>
<keyword evidence="7" id="KW-1133">Transmembrane helix</keyword>
<keyword evidence="2" id="KW-0645">Protease</keyword>
<evidence type="ECO:0000259" key="9">
    <source>
        <dbReference type="Pfam" id="PF19353"/>
    </source>
</evidence>
<dbReference type="GO" id="GO:0004222">
    <property type="term" value="F:metalloendopeptidase activity"/>
    <property type="evidence" value="ECO:0007669"/>
    <property type="project" value="TreeGrafter"/>
</dbReference>
<evidence type="ECO:0000256" key="7">
    <source>
        <dbReference type="SAM" id="Phobius"/>
    </source>
</evidence>
<evidence type="ECO:0000256" key="1">
    <source>
        <dbReference type="ARBA" id="ARBA00001947"/>
    </source>
</evidence>
<dbReference type="FunFam" id="2.70.70.10:FF:000006">
    <property type="entry name" value="M23 family peptidase"/>
    <property type="match status" value="1"/>
</dbReference>
<comment type="caution">
    <text evidence="10">The sequence shown here is derived from an EMBL/GenBank/DDBJ whole genome shotgun (WGS) entry which is preliminary data.</text>
</comment>
<keyword evidence="3" id="KW-0479">Metal-binding</keyword>
<dbReference type="InterPro" id="IPR050570">
    <property type="entry name" value="Cell_wall_metabolism_enzyme"/>
</dbReference>
<evidence type="ECO:0000256" key="2">
    <source>
        <dbReference type="ARBA" id="ARBA00022670"/>
    </source>
</evidence>
<dbReference type="PANTHER" id="PTHR21666">
    <property type="entry name" value="PEPTIDASE-RELATED"/>
    <property type="match status" value="1"/>
</dbReference>
<evidence type="ECO:0000256" key="5">
    <source>
        <dbReference type="ARBA" id="ARBA00022833"/>
    </source>
</evidence>
<dbReference type="EMBL" id="SWAU01000203">
    <property type="protein sequence ID" value="TKA95304.1"/>
    <property type="molecule type" value="Genomic_DNA"/>
</dbReference>
<feature type="domain" description="DUF5930" evidence="9">
    <location>
        <begin position="1"/>
        <end position="323"/>
    </location>
</feature>
<dbReference type="SUPFAM" id="SSF51261">
    <property type="entry name" value="Duplicated hybrid motif"/>
    <property type="match status" value="1"/>
</dbReference>
<dbReference type="GO" id="GO:0006508">
    <property type="term" value="P:proteolysis"/>
    <property type="evidence" value="ECO:0007669"/>
    <property type="project" value="UniProtKB-KW"/>
</dbReference>
<sequence>MLTRLSYRINSTLERFLPERRLFLKSDTETRFVRLRPVTQAIALTGSAVLVGWTIVATSILLMDSIAAGSTRDQTERQQALYESRLNALSADRDRRAEEAVRAQERFNLALAEVSKMQEALLATEDHRKELETGIEVIQDTLRRTIAERDDARGQAERVTLALAEQTGSSRTGESRAADTLATLEVLTSTLGATARQRDDLANAALLAKEETEAVYQEKLELQARNDAIFSRLEDAVSISMEPLDKMFRAAGLKPDDLLNKVRSGYSGQGGPLSPLTVSTKGASLTPEEVRANEILQGLDRMNLYRMAADKAPFAMPVKTSFRYTSGFGGRNDPFGRGKRRHEGTDLAGAYGSPVYSTADGVVVHAGWSSGYGRLVKIKHDFGIETRYAHLAQIRVDVGQRVSRGDRIGDMGNSGRSTGTHLHYEVRLGGNAVNPMTFIKAAKDVF</sequence>
<dbReference type="PANTHER" id="PTHR21666:SF288">
    <property type="entry name" value="CELL DIVISION PROTEIN YTFB"/>
    <property type="match status" value="1"/>
</dbReference>
<keyword evidence="5" id="KW-0862">Zinc</keyword>
<keyword evidence="4" id="KW-0378">Hydrolase</keyword>
<reference evidence="10 11" key="1">
    <citation type="submission" date="2019-04" db="EMBL/GenBank/DDBJ databases">
        <title>Crypto-aerobic microbial life in anoxic (sulfidic) marine sediments.</title>
        <authorList>
            <person name="Bhattacharya S."/>
            <person name="Roy C."/>
            <person name="Mondal N."/>
            <person name="Sarkar J."/>
            <person name="Mandal S."/>
            <person name="Rameez M.J."/>
            <person name="Ghosh W."/>
        </authorList>
    </citation>
    <scope>NUCLEOTIDE SEQUENCE [LARGE SCALE GENOMIC DNA]</scope>
    <source>
        <strain evidence="10 11">SBBC</strain>
    </source>
</reference>
<keyword evidence="7" id="KW-0472">Membrane</keyword>
<proteinExistence type="predicted"/>
<dbReference type="InterPro" id="IPR016047">
    <property type="entry name" value="M23ase_b-sheet_dom"/>
</dbReference>
<accession>A0A4U0YYY2</accession>
<evidence type="ECO:0000256" key="3">
    <source>
        <dbReference type="ARBA" id="ARBA00022723"/>
    </source>
</evidence>
<evidence type="ECO:0000313" key="10">
    <source>
        <dbReference type="EMBL" id="TKA95304.1"/>
    </source>
</evidence>
<protein>
    <submittedName>
        <fullName evidence="10">M23 family peptidase</fullName>
    </submittedName>
</protein>
<dbReference type="AlphaFoldDB" id="A0A4U0YYY2"/>
<dbReference type="InterPro" id="IPR045974">
    <property type="entry name" value="DUF5930"/>
</dbReference>
<organism evidence="10 11">
    <name type="scientific">Cereibacter changlensis</name>
    <dbReference type="NCBI Taxonomy" id="402884"/>
    <lineage>
        <taxon>Bacteria</taxon>
        <taxon>Pseudomonadati</taxon>
        <taxon>Pseudomonadota</taxon>
        <taxon>Alphaproteobacteria</taxon>
        <taxon>Rhodobacterales</taxon>
        <taxon>Paracoccaceae</taxon>
        <taxon>Cereibacter</taxon>
    </lineage>
</organism>
<feature type="transmembrane region" description="Helical" evidence="7">
    <location>
        <begin position="41"/>
        <end position="63"/>
    </location>
</feature>
<keyword evidence="7" id="KW-0812">Transmembrane</keyword>
<dbReference type="CDD" id="cd12797">
    <property type="entry name" value="M23_peptidase"/>
    <property type="match status" value="1"/>
</dbReference>
<keyword evidence="6" id="KW-0482">Metalloprotease</keyword>
<dbReference type="Pfam" id="PF01551">
    <property type="entry name" value="Peptidase_M23"/>
    <property type="match status" value="1"/>
</dbReference>
<dbReference type="Gene3D" id="2.70.70.10">
    <property type="entry name" value="Glucose Permease (Domain IIA)"/>
    <property type="match status" value="1"/>
</dbReference>
<dbReference type="Pfam" id="PF19353">
    <property type="entry name" value="DUF5930"/>
    <property type="match status" value="1"/>
</dbReference>
<evidence type="ECO:0000256" key="6">
    <source>
        <dbReference type="ARBA" id="ARBA00023049"/>
    </source>
</evidence>
<evidence type="ECO:0000313" key="11">
    <source>
        <dbReference type="Proteomes" id="UP000306340"/>
    </source>
</evidence>
<feature type="domain" description="M23ase beta-sheet core" evidence="8">
    <location>
        <begin position="341"/>
        <end position="435"/>
    </location>
</feature>
<dbReference type="Proteomes" id="UP000306340">
    <property type="component" value="Unassembled WGS sequence"/>
</dbReference>
<dbReference type="InterPro" id="IPR011055">
    <property type="entry name" value="Dup_hybrid_motif"/>
</dbReference>
<gene>
    <name evidence="10" type="ORF">FAZ78_17580</name>
</gene>
<dbReference type="GO" id="GO:0046872">
    <property type="term" value="F:metal ion binding"/>
    <property type="evidence" value="ECO:0007669"/>
    <property type="project" value="UniProtKB-KW"/>
</dbReference>
<evidence type="ECO:0000259" key="8">
    <source>
        <dbReference type="Pfam" id="PF01551"/>
    </source>
</evidence>